<evidence type="ECO:0000259" key="2">
    <source>
        <dbReference type="Pfam" id="PF02826"/>
    </source>
</evidence>
<gene>
    <name evidence="3" type="ORF">OR16_28654</name>
</gene>
<dbReference type="Pfam" id="PF02826">
    <property type="entry name" value="2-Hacid_dh_C"/>
    <property type="match status" value="1"/>
</dbReference>
<proteinExistence type="predicted"/>
<organism evidence="3 4">
    <name type="scientific">Cupriavidus basilensis OR16</name>
    <dbReference type="NCBI Taxonomy" id="1127483"/>
    <lineage>
        <taxon>Bacteria</taxon>
        <taxon>Pseudomonadati</taxon>
        <taxon>Pseudomonadota</taxon>
        <taxon>Betaproteobacteria</taxon>
        <taxon>Burkholderiales</taxon>
        <taxon>Burkholderiaceae</taxon>
        <taxon>Cupriavidus</taxon>
    </lineage>
</organism>
<dbReference type="PROSITE" id="PS00671">
    <property type="entry name" value="D_2_HYDROXYACID_DH_3"/>
    <property type="match status" value="1"/>
</dbReference>
<feature type="domain" description="D-isomer specific 2-hydroxyacid dehydrogenase NAD-binding" evidence="2">
    <location>
        <begin position="2"/>
        <end position="84"/>
    </location>
</feature>
<dbReference type="PATRIC" id="fig|1127483.3.peg.5721"/>
<dbReference type="InterPro" id="IPR050223">
    <property type="entry name" value="D-isomer_2-hydroxyacid_DH"/>
</dbReference>
<dbReference type="InterPro" id="IPR029753">
    <property type="entry name" value="D-isomer_DH_CS"/>
</dbReference>
<dbReference type="PANTHER" id="PTHR10996">
    <property type="entry name" value="2-HYDROXYACID DEHYDROGENASE-RELATED"/>
    <property type="match status" value="1"/>
</dbReference>
<dbReference type="SUPFAM" id="SSF51735">
    <property type="entry name" value="NAD(P)-binding Rossmann-fold domains"/>
    <property type="match status" value="1"/>
</dbReference>
<protein>
    <submittedName>
        <fullName evidence="3">Gluconate 2-dehydrogenase</fullName>
    </submittedName>
</protein>
<dbReference type="EMBL" id="AHJE01000078">
    <property type="protein sequence ID" value="EHP39927.1"/>
    <property type="molecule type" value="Genomic_DNA"/>
</dbReference>
<dbReference type="Proteomes" id="UP000005808">
    <property type="component" value="Unassembled WGS sequence"/>
</dbReference>
<dbReference type="GO" id="GO:0030267">
    <property type="term" value="F:glyoxylate reductase (NADPH) activity"/>
    <property type="evidence" value="ECO:0007669"/>
    <property type="project" value="TreeGrafter"/>
</dbReference>
<dbReference type="InterPro" id="IPR036291">
    <property type="entry name" value="NAD(P)-bd_dom_sf"/>
</dbReference>
<dbReference type="InterPro" id="IPR006140">
    <property type="entry name" value="D-isomer_DH_NAD-bd"/>
</dbReference>
<dbReference type="Gene3D" id="3.40.50.720">
    <property type="entry name" value="NAD(P)-binding Rossmann-like Domain"/>
    <property type="match status" value="2"/>
</dbReference>
<dbReference type="GO" id="GO:0051287">
    <property type="term" value="F:NAD binding"/>
    <property type="evidence" value="ECO:0007669"/>
    <property type="project" value="InterPro"/>
</dbReference>
<dbReference type="AlphaFoldDB" id="H1SC07"/>
<evidence type="ECO:0000313" key="4">
    <source>
        <dbReference type="Proteomes" id="UP000005808"/>
    </source>
</evidence>
<evidence type="ECO:0000256" key="1">
    <source>
        <dbReference type="ARBA" id="ARBA00023002"/>
    </source>
</evidence>
<dbReference type="GO" id="GO:0016618">
    <property type="term" value="F:hydroxypyruvate reductase [NAD(P)H] activity"/>
    <property type="evidence" value="ECO:0007669"/>
    <property type="project" value="TreeGrafter"/>
</dbReference>
<sequence length="130" mass="14039">MCLLVPLSAATERLIGAAELRLMKRTAILLNCARGQVVDEAALIEALRERRILGAGLDVFEREPLPPDSPLLTMPNVVALPHIGSATQQTRDAMALGAARNLLDALAGRITSTCVNPEVRDVIEARRHAR</sequence>
<accession>H1SC07</accession>
<dbReference type="GO" id="GO:0005829">
    <property type="term" value="C:cytosol"/>
    <property type="evidence" value="ECO:0007669"/>
    <property type="project" value="TreeGrafter"/>
</dbReference>
<dbReference type="PANTHER" id="PTHR10996:SF283">
    <property type="entry name" value="GLYOXYLATE_HYDROXYPYRUVATE REDUCTASE B"/>
    <property type="match status" value="1"/>
</dbReference>
<comment type="caution">
    <text evidence="3">The sequence shown here is derived from an EMBL/GenBank/DDBJ whole genome shotgun (WGS) entry which is preliminary data.</text>
</comment>
<evidence type="ECO:0000313" key="3">
    <source>
        <dbReference type="EMBL" id="EHP39927.1"/>
    </source>
</evidence>
<name>H1SC07_9BURK</name>
<reference evidence="3 4" key="1">
    <citation type="journal article" date="2012" name="J. Bacteriol.">
        <title>De Novo Genome Project of Cupriavidus basilensis OR16.</title>
        <authorList>
            <person name="Cserhati M."/>
            <person name="Kriszt B."/>
            <person name="Szoboszlay S."/>
            <person name="Toth A."/>
            <person name="Szabo I."/>
            <person name="Tancsics A."/>
            <person name="Nagy I."/>
            <person name="Horvath B."/>
            <person name="Nagy I."/>
            <person name="Kukolya J."/>
        </authorList>
    </citation>
    <scope>NUCLEOTIDE SEQUENCE [LARGE SCALE GENOMIC DNA]</scope>
    <source>
        <strain evidence="3 4">OR16</strain>
    </source>
</reference>
<keyword evidence="1" id="KW-0560">Oxidoreductase</keyword>